<evidence type="ECO:0000256" key="6">
    <source>
        <dbReference type="ARBA" id="ARBA00023004"/>
    </source>
</evidence>
<proteinExistence type="inferred from homology"/>
<reference evidence="11" key="3">
    <citation type="submission" date="2020-06" db="EMBL/GenBank/DDBJ databases">
        <title>Helianthus annuus Genome sequencing and assembly Release 2.</title>
        <authorList>
            <person name="Gouzy J."/>
            <person name="Langlade N."/>
            <person name="Munos S."/>
        </authorList>
    </citation>
    <scope>NUCLEOTIDE SEQUENCE</scope>
    <source>
        <tissue evidence="11">Leaves</tissue>
    </source>
</reference>
<dbReference type="CDD" id="cd11072">
    <property type="entry name" value="CYP71-like"/>
    <property type="match status" value="1"/>
</dbReference>
<keyword evidence="3 8" id="KW-0349">Heme</keyword>
<dbReference type="Gramene" id="mRNA:HanXRQr2_Chr04g0149341">
    <property type="protein sequence ID" value="mRNA:HanXRQr2_Chr04g0149341"/>
    <property type="gene ID" value="HanXRQr2_Chr04g0149341"/>
</dbReference>
<feature type="binding site" description="axial binding residue" evidence="8">
    <location>
        <position position="445"/>
    </location>
    <ligand>
        <name>heme</name>
        <dbReference type="ChEBI" id="CHEBI:30413"/>
    </ligand>
    <ligandPart>
        <name>Fe</name>
        <dbReference type="ChEBI" id="CHEBI:18248"/>
    </ligandPart>
</feature>
<keyword evidence="10" id="KW-0472">Membrane</keyword>
<evidence type="ECO:0000256" key="8">
    <source>
        <dbReference type="PIRSR" id="PIRSR602401-1"/>
    </source>
</evidence>
<keyword evidence="6 8" id="KW-0408">Iron</keyword>
<evidence type="ECO:0000313" key="12">
    <source>
        <dbReference type="EMBL" id="OTG27443.1"/>
    </source>
</evidence>
<dbReference type="GO" id="GO:0005506">
    <property type="term" value="F:iron ion binding"/>
    <property type="evidence" value="ECO:0007669"/>
    <property type="project" value="InterPro"/>
</dbReference>
<evidence type="ECO:0000256" key="3">
    <source>
        <dbReference type="ARBA" id="ARBA00022617"/>
    </source>
</evidence>
<dbReference type="GO" id="GO:0016712">
    <property type="term" value="F:oxidoreductase activity, acting on paired donors, with incorporation or reduction of molecular oxygen, reduced flavin or flavoprotein as one donor, and incorporation of one atom of oxygen"/>
    <property type="evidence" value="ECO:0007669"/>
    <property type="project" value="UniProtKB-ARBA"/>
</dbReference>
<keyword evidence="7 9" id="KW-0503">Monooxygenase</keyword>
<dbReference type="InterPro" id="IPR036396">
    <property type="entry name" value="Cyt_P450_sf"/>
</dbReference>
<dbReference type="GO" id="GO:0016491">
    <property type="term" value="F:oxidoreductase activity"/>
    <property type="evidence" value="ECO:0000318"/>
    <property type="project" value="GO_Central"/>
</dbReference>
<feature type="transmembrane region" description="Helical" evidence="10">
    <location>
        <begin position="205"/>
        <end position="227"/>
    </location>
</feature>
<dbReference type="SUPFAM" id="SSF48264">
    <property type="entry name" value="Cytochrome P450"/>
    <property type="match status" value="1"/>
</dbReference>
<evidence type="ECO:0000313" key="13">
    <source>
        <dbReference type="Proteomes" id="UP000215914"/>
    </source>
</evidence>
<feature type="transmembrane region" description="Helical" evidence="10">
    <location>
        <begin position="6"/>
        <end position="29"/>
    </location>
</feature>
<evidence type="ECO:0000256" key="10">
    <source>
        <dbReference type="SAM" id="Phobius"/>
    </source>
</evidence>
<dbReference type="PRINTS" id="PR00463">
    <property type="entry name" value="EP450I"/>
</dbReference>
<evidence type="ECO:0000256" key="7">
    <source>
        <dbReference type="ARBA" id="ARBA00023033"/>
    </source>
</evidence>
<comment type="similarity">
    <text evidence="2 9">Belongs to the cytochrome P450 family.</text>
</comment>
<dbReference type="FunFam" id="1.10.630.10:FF:000011">
    <property type="entry name" value="Cytochrome P450 83B1"/>
    <property type="match status" value="1"/>
</dbReference>
<gene>
    <name evidence="12" type="ORF">HannXRQ_Chr04g0100121</name>
    <name evidence="11" type="ORF">HanXRQr2_Chr04g0149341</name>
</gene>
<reference evidence="12" key="2">
    <citation type="submission" date="2017-02" db="EMBL/GenBank/DDBJ databases">
        <title>Sunflower complete genome.</title>
        <authorList>
            <person name="Langlade N."/>
            <person name="Munos S."/>
        </authorList>
    </citation>
    <scope>NUCLEOTIDE SEQUENCE [LARGE SCALE GENOMIC DNA]</scope>
    <source>
        <tissue evidence="12">Leaves</tissue>
    </source>
</reference>
<dbReference type="Gene3D" id="1.10.630.10">
    <property type="entry name" value="Cytochrome P450"/>
    <property type="match status" value="1"/>
</dbReference>
<evidence type="ECO:0000313" key="11">
    <source>
        <dbReference type="EMBL" id="KAF5808770.1"/>
    </source>
</evidence>
<dbReference type="AlphaFoldDB" id="A0A251UWP3"/>
<dbReference type="GO" id="GO:0020037">
    <property type="term" value="F:heme binding"/>
    <property type="evidence" value="ECO:0007669"/>
    <property type="project" value="InterPro"/>
</dbReference>
<dbReference type="InterPro" id="IPR002401">
    <property type="entry name" value="Cyt_P450_E_grp-I"/>
</dbReference>
<dbReference type="OrthoDB" id="1470350at2759"/>
<dbReference type="EMBL" id="CM007893">
    <property type="protein sequence ID" value="OTG27443.1"/>
    <property type="molecule type" value="Genomic_DNA"/>
</dbReference>
<accession>A0A251UWP3</accession>
<evidence type="ECO:0000256" key="5">
    <source>
        <dbReference type="ARBA" id="ARBA00023002"/>
    </source>
</evidence>
<keyword evidence="13" id="KW-1185">Reference proteome</keyword>
<dbReference type="PANTHER" id="PTHR47955">
    <property type="entry name" value="CYTOCHROME P450 FAMILY 71 PROTEIN"/>
    <property type="match status" value="1"/>
</dbReference>
<dbReference type="Proteomes" id="UP000215914">
    <property type="component" value="Chromosome 4"/>
</dbReference>
<evidence type="ECO:0000256" key="2">
    <source>
        <dbReference type="ARBA" id="ARBA00010617"/>
    </source>
</evidence>
<sequence length="503" mass="56714">MENFSSLQTLLLTLLSCLIVVIFICVKWISFDSKNRIKIPPSPRKLPIIGNFHQLGSSPDLNLQLLSQKYGAIMLLQLGSIPTLVASSAAAAQEIMKTHDLSFCSRPSLTMANILLYGSKGISFSPYGEYWRQLKSIMVLKLLSNTRVKSYQKVREDEVGHTIQLLEESCGTIVDMRSVFGSLTNDIICRASVGRKLDGPKLTNLLRRFVDMFTVFSIGSYIPWLSWVDQIIGSIRKAEKVAEELDEFLEEVIEEHENKKKGEDTNSDEAGEDFVDILIDLQKDKTTGFSLQRDSLKALILEAFSAGTETTQTSLEWALSELIKNPRVMNKLQQEVTEIAQRRAMISEEDLEKVPYLKAVIKEALRLHPPLPLLLPRKSMQDVKVMGYDIRAGTQVIINAWAIGRDPALWGESIEFKPERFLNNSITYQGMQFDWLPFGAGRRSCPGIHFSLPVIELALANIVYKFDMVLPNGIRNEDLDMTEAFGITMHKKSPLLVLLGPRF</sequence>
<keyword evidence="4 8" id="KW-0479">Metal-binding</keyword>
<evidence type="ECO:0000256" key="1">
    <source>
        <dbReference type="ARBA" id="ARBA00004721"/>
    </source>
</evidence>
<protein>
    <submittedName>
        <fullName evidence="11 12">Cytochrome P450</fullName>
    </submittedName>
</protein>
<dbReference type="PANTHER" id="PTHR47955:SF16">
    <property type="entry name" value="CYTOCHROME P450"/>
    <property type="match status" value="1"/>
</dbReference>
<keyword evidence="10" id="KW-1133">Transmembrane helix</keyword>
<dbReference type="InParanoid" id="A0A251UWP3"/>
<dbReference type="InterPro" id="IPR001128">
    <property type="entry name" value="Cyt_P450"/>
</dbReference>
<keyword evidence="5 9" id="KW-0560">Oxidoreductase</keyword>
<dbReference type="InterPro" id="IPR017972">
    <property type="entry name" value="Cyt_P450_CS"/>
</dbReference>
<keyword evidence="10" id="KW-0812">Transmembrane</keyword>
<reference evidence="11 13" key="1">
    <citation type="journal article" date="2017" name="Nature">
        <title>The sunflower genome provides insights into oil metabolism, flowering and Asterid evolution.</title>
        <authorList>
            <person name="Badouin H."/>
            <person name="Gouzy J."/>
            <person name="Grassa C.J."/>
            <person name="Murat F."/>
            <person name="Staton S.E."/>
            <person name="Cottret L."/>
            <person name="Lelandais-Briere C."/>
            <person name="Owens G.L."/>
            <person name="Carrere S."/>
            <person name="Mayjonade B."/>
            <person name="Legrand L."/>
            <person name="Gill N."/>
            <person name="Kane N.C."/>
            <person name="Bowers J.E."/>
            <person name="Hubner S."/>
            <person name="Bellec A."/>
            <person name="Berard A."/>
            <person name="Berges H."/>
            <person name="Blanchet N."/>
            <person name="Boniface M.C."/>
            <person name="Brunel D."/>
            <person name="Catrice O."/>
            <person name="Chaidir N."/>
            <person name="Claudel C."/>
            <person name="Donnadieu C."/>
            <person name="Faraut T."/>
            <person name="Fievet G."/>
            <person name="Helmstetter N."/>
            <person name="King M."/>
            <person name="Knapp S.J."/>
            <person name="Lai Z."/>
            <person name="Le Paslier M.C."/>
            <person name="Lippi Y."/>
            <person name="Lorenzon L."/>
            <person name="Mandel J.R."/>
            <person name="Marage G."/>
            <person name="Marchand G."/>
            <person name="Marquand E."/>
            <person name="Bret-Mestries E."/>
            <person name="Morien E."/>
            <person name="Nambeesan S."/>
            <person name="Nguyen T."/>
            <person name="Pegot-Espagnet P."/>
            <person name="Pouilly N."/>
            <person name="Raftis F."/>
            <person name="Sallet E."/>
            <person name="Schiex T."/>
            <person name="Thomas J."/>
            <person name="Vandecasteele C."/>
            <person name="Vares D."/>
            <person name="Vear F."/>
            <person name="Vautrin S."/>
            <person name="Crespi M."/>
            <person name="Mangin B."/>
            <person name="Burke J.M."/>
            <person name="Salse J."/>
            <person name="Munos S."/>
            <person name="Vincourt P."/>
            <person name="Rieseberg L.H."/>
            <person name="Langlade N.B."/>
        </authorList>
    </citation>
    <scope>NUCLEOTIDE SEQUENCE [LARGE SCALE GENOMIC DNA]</scope>
    <source>
        <strain evidence="13">cv. SF193</strain>
        <tissue evidence="11">Leaves</tissue>
    </source>
</reference>
<dbReference type="Pfam" id="PF00067">
    <property type="entry name" value="p450"/>
    <property type="match status" value="1"/>
</dbReference>
<evidence type="ECO:0000256" key="9">
    <source>
        <dbReference type="RuleBase" id="RU000461"/>
    </source>
</evidence>
<comment type="pathway">
    <text evidence="1">Secondary metabolite biosynthesis; terpenoid biosynthesis.</text>
</comment>
<dbReference type="OMA" id="EESCGTI"/>
<dbReference type="PROSITE" id="PS00086">
    <property type="entry name" value="CYTOCHROME_P450"/>
    <property type="match status" value="1"/>
</dbReference>
<organism evidence="12 13">
    <name type="scientific">Helianthus annuus</name>
    <name type="common">Common sunflower</name>
    <dbReference type="NCBI Taxonomy" id="4232"/>
    <lineage>
        <taxon>Eukaryota</taxon>
        <taxon>Viridiplantae</taxon>
        <taxon>Streptophyta</taxon>
        <taxon>Embryophyta</taxon>
        <taxon>Tracheophyta</taxon>
        <taxon>Spermatophyta</taxon>
        <taxon>Magnoliopsida</taxon>
        <taxon>eudicotyledons</taxon>
        <taxon>Gunneridae</taxon>
        <taxon>Pentapetalae</taxon>
        <taxon>asterids</taxon>
        <taxon>campanulids</taxon>
        <taxon>Asterales</taxon>
        <taxon>Asteraceae</taxon>
        <taxon>Asteroideae</taxon>
        <taxon>Heliantheae alliance</taxon>
        <taxon>Heliantheae</taxon>
        <taxon>Helianthus</taxon>
    </lineage>
</organism>
<name>A0A251UWP3_HELAN</name>
<dbReference type="EMBL" id="MNCJ02000319">
    <property type="protein sequence ID" value="KAF5808770.1"/>
    <property type="molecule type" value="Genomic_DNA"/>
</dbReference>
<comment type="cofactor">
    <cofactor evidence="8">
        <name>heme</name>
        <dbReference type="ChEBI" id="CHEBI:30413"/>
    </cofactor>
</comment>
<evidence type="ECO:0000256" key="4">
    <source>
        <dbReference type="ARBA" id="ARBA00022723"/>
    </source>
</evidence>
<dbReference type="STRING" id="4232.A0A251UWP3"/>
<dbReference type="PRINTS" id="PR00385">
    <property type="entry name" value="P450"/>
</dbReference>
<dbReference type="GO" id="GO:0051762">
    <property type="term" value="P:sesquiterpene biosynthetic process"/>
    <property type="evidence" value="ECO:0007669"/>
    <property type="project" value="UniProtKB-ARBA"/>
</dbReference>